<dbReference type="InterPro" id="IPR002213">
    <property type="entry name" value="UDP_glucos_trans"/>
</dbReference>
<dbReference type="FunFam" id="3.40.50.2000:FF:000072">
    <property type="entry name" value="Glycosyl transferase"/>
    <property type="match status" value="1"/>
</dbReference>
<dbReference type="GO" id="GO:0017000">
    <property type="term" value="P:antibiotic biosynthetic process"/>
    <property type="evidence" value="ECO:0007669"/>
    <property type="project" value="UniProtKB-ARBA"/>
</dbReference>
<dbReference type="PANTHER" id="PTHR48050">
    <property type="entry name" value="STEROL 3-BETA-GLUCOSYLTRANSFERASE"/>
    <property type="match status" value="1"/>
</dbReference>
<reference evidence="4 5" key="1">
    <citation type="submission" date="2014-07" db="EMBL/GenBank/DDBJ databases">
        <title>Draft Genome Sequence of Gephyronic Acid Producer, Cystobacter violaceus Strain Cb vi76.</title>
        <authorList>
            <person name="Stevens D.C."/>
            <person name="Young J."/>
            <person name="Carmichael R."/>
            <person name="Tan J."/>
            <person name="Taylor R.E."/>
        </authorList>
    </citation>
    <scope>NUCLEOTIDE SEQUENCE [LARGE SCALE GENOMIC DNA]</scope>
    <source>
        <strain evidence="4 5">Cb vi76</strain>
    </source>
</reference>
<dbReference type="AlphaFoldDB" id="A0A084SW87"/>
<protein>
    <recommendedName>
        <fullName evidence="3">Erythromycin biosynthesis protein CIII-like C-terminal domain-containing protein</fullName>
    </recommendedName>
</protein>
<proteinExistence type="inferred from homology"/>
<dbReference type="InterPro" id="IPR050426">
    <property type="entry name" value="Glycosyltransferase_28"/>
</dbReference>
<gene>
    <name evidence="4" type="ORF">Q664_14090</name>
</gene>
<evidence type="ECO:0000256" key="2">
    <source>
        <dbReference type="ARBA" id="ARBA00022679"/>
    </source>
</evidence>
<dbReference type="InterPro" id="IPR010610">
    <property type="entry name" value="EryCIII-like_C"/>
</dbReference>
<dbReference type="Proteomes" id="UP000028547">
    <property type="component" value="Unassembled WGS sequence"/>
</dbReference>
<comment type="similarity">
    <text evidence="1">Belongs to the UDP-glycosyltransferase family.</text>
</comment>
<dbReference type="RefSeq" id="WP_043394466.1">
    <property type="nucleotide sequence ID" value="NZ_JPMI01000080.1"/>
</dbReference>
<dbReference type="SUPFAM" id="SSF53756">
    <property type="entry name" value="UDP-Glycosyltransferase/glycogen phosphorylase"/>
    <property type="match status" value="1"/>
</dbReference>
<dbReference type="Pfam" id="PF06722">
    <property type="entry name" value="EryCIII-like_C"/>
    <property type="match status" value="1"/>
</dbReference>
<dbReference type="Gene3D" id="3.40.50.2000">
    <property type="entry name" value="Glycogen Phosphorylase B"/>
    <property type="match status" value="2"/>
</dbReference>
<dbReference type="GO" id="GO:0016758">
    <property type="term" value="F:hexosyltransferase activity"/>
    <property type="evidence" value="ECO:0007669"/>
    <property type="project" value="InterPro"/>
</dbReference>
<dbReference type="CDD" id="cd03784">
    <property type="entry name" value="GT1_Gtf-like"/>
    <property type="match status" value="1"/>
</dbReference>
<feature type="domain" description="Erythromycin biosynthesis protein CIII-like C-terminal" evidence="3">
    <location>
        <begin position="286"/>
        <end position="386"/>
    </location>
</feature>
<evidence type="ECO:0000259" key="3">
    <source>
        <dbReference type="Pfam" id="PF06722"/>
    </source>
</evidence>
<dbReference type="EMBL" id="JPMI01000080">
    <property type="protein sequence ID" value="KFA92722.1"/>
    <property type="molecule type" value="Genomic_DNA"/>
</dbReference>
<evidence type="ECO:0000256" key="1">
    <source>
        <dbReference type="ARBA" id="ARBA00009995"/>
    </source>
</evidence>
<sequence length="422" mass="47057">MKFVFLPFSAQGHVGPTLPVARELVSRGHEVVYYVTGAYEQAVRGTGAAFRKIDDALGLHHVTKDATGKTGLQMLEEAMPHLFATFRRGLERAPEMAARVRTEAADCIVYDVMSTWGRATADLLRLPTSSFYTTYVLPESTQSGNEVGSGGEQPPRPPLREIIAMLRLRWASEMLHWRHGVPRRRMPELFVAYEDLNIVCVPRSFHPDIEHFDERFLFVGPTTVAPREAPTDFPFEQLEGKPVLLVSMGTTPLNQRPEFYRPCIEAFGGTRWQVVMVVGQGIDLGSLGPIPSNFILRPYVPQPEILQKLARVFITHGGMNSVMEGLWFSVPMLVFPQISEHALSAKRVEAFGLGRALKEEVALNPQALLQAVEAVDADPSHRTKLAEFQPTLREGGGHRRAAEALEQYVQRKREPVGQRAAS</sequence>
<evidence type="ECO:0000313" key="5">
    <source>
        <dbReference type="Proteomes" id="UP000028547"/>
    </source>
</evidence>
<dbReference type="GO" id="GO:0008194">
    <property type="term" value="F:UDP-glycosyltransferase activity"/>
    <property type="evidence" value="ECO:0007669"/>
    <property type="project" value="InterPro"/>
</dbReference>
<dbReference type="NCBIfam" id="TIGR01426">
    <property type="entry name" value="MGT"/>
    <property type="match status" value="1"/>
</dbReference>
<name>A0A084SW87_9BACT</name>
<dbReference type="InterPro" id="IPR006326">
    <property type="entry name" value="UDPGT_MGT-like"/>
</dbReference>
<keyword evidence="2" id="KW-0808">Transferase</keyword>
<evidence type="ECO:0000313" key="4">
    <source>
        <dbReference type="EMBL" id="KFA92722.1"/>
    </source>
</evidence>
<accession>A0A084SW87</accession>
<comment type="caution">
    <text evidence="4">The sequence shown here is derived from an EMBL/GenBank/DDBJ whole genome shotgun (WGS) entry which is preliminary data.</text>
</comment>
<organism evidence="4 5">
    <name type="scientific">Archangium violaceum Cb vi76</name>
    <dbReference type="NCBI Taxonomy" id="1406225"/>
    <lineage>
        <taxon>Bacteria</taxon>
        <taxon>Pseudomonadati</taxon>
        <taxon>Myxococcota</taxon>
        <taxon>Myxococcia</taxon>
        <taxon>Myxococcales</taxon>
        <taxon>Cystobacterineae</taxon>
        <taxon>Archangiaceae</taxon>
        <taxon>Archangium</taxon>
    </lineage>
</organism>
<dbReference type="PANTHER" id="PTHR48050:SF13">
    <property type="entry name" value="STEROL 3-BETA-GLUCOSYLTRANSFERASE UGT80A2"/>
    <property type="match status" value="1"/>
</dbReference>